<dbReference type="GeneID" id="5481528"/>
<sequence>MFCEGLSTLKPKIDGTGYYDRVDKLEIGDILSTCVDTDIRFSGGGQLSPTTPDYQSTAALQGLCIQAIRRRWQLRKSKCECAAPRSTKVTKSFGLPPLHCQILWKDWGCQDATATDEKTIWFQIGHHPIRLKVQYVVTWEYYDGDNLPLARLRLQECSYIVSNLEHARKGINLATKLRQIEALSGGTWPIMESNQVDSRRPSSNSFLDLNRPRVRPSFVKGAQKTWCL</sequence>
<proteinExistence type="predicted"/>
<accession>A7F7H3</accession>
<gene>
    <name evidence="1" type="ORF">SS1G_13553</name>
</gene>
<dbReference type="EMBL" id="CH476646">
    <property type="protein sequence ID" value="EDN98694.1"/>
    <property type="molecule type" value="Genomic_DNA"/>
</dbReference>
<dbReference type="RefSeq" id="XP_001585314.1">
    <property type="nucleotide sequence ID" value="XM_001585264.1"/>
</dbReference>
<dbReference type="KEGG" id="ssl:SS1G_13553"/>
<name>A7F7H3_SCLS1</name>
<organism evidence="1 2">
    <name type="scientific">Sclerotinia sclerotiorum (strain ATCC 18683 / 1980 / Ss-1)</name>
    <name type="common">White mold</name>
    <name type="synonym">Whetzelinia sclerotiorum</name>
    <dbReference type="NCBI Taxonomy" id="665079"/>
    <lineage>
        <taxon>Eukaryota</taxon>
        <taxon>Fungi</taxon>
        <taxon>Dikarya</taxon>
        <taxon>Ascomycota</taxon>
        <taxon>Pezizomycotina</taxon>
        <taxon>Leotiomycetes</taxon>
        <taxon>Helotiales</taxon>
        <taxon>Sclerotiniaceae</taxon>
        <taxon>Sclerotinia</taxon>
    </lineage>
</organism>
<dbReference type="InParanoid" id="A7F7H3"/>
<dbReference type="AlphaFoldDB" id="A7F7H3"/>
<protein>
    <submittedName>
        <fullName evidence="1">Uncharacterized protein</fullName>
    </submittedName>
</protein>
<reference evidence="2" key="1">
    <citation type="journal article" date="2011" name="PLoS Genet.">
        <title>Genomic analysis of the necrotrophic fungal pathogens Sclerotinia sclerotiorum and Botrytis cinerea.</title>
        <authorList>
            <person name="Amselem J."/>
            <person name="Cuomo C.A."/>
            <person name="van Kan J.A."/>
            <person name="Viaud M."/>
            <person name="Benito E.P."/>
            <person name="Couloux A."/>
            <person name="Coutinho P.M."/>
            <person name="de Vries R.P."/>
            <person name="Dyer P.S."/>
            <person name="Fillinger S."/>
            <person name="Fournier E."/>
            <person name="Gout L."/>
            <person name="Hahn M."/>
            <person name="Kohn L."/>
            <person name="Lapalu N."/>
            <person name="Plummer K.M."/>
            <person name="Pradier J.M."/>
            <person name="Quevillon E."/>
            <person name="Sharon A."/>
            <person name="Simon A."/>
            <person name="ten Have A."/>
            <person name="Tudzynski B."/>
            <person name="Tudzynski P."/>
            <person name="Wincker P."/>
            <person name="Andrew M."/>
            <person name="Anthouard V."/>
            <person name="Beever R.E."/>
            <person name="Beffa R."/>
            <person name="Benoit I."/>
            <person name="Bouzid O."/>
            <person name="Brault B."/>
            <person name="Chen Z."/>
            <person name="Choquer M."/>
            <person name="Collemare J."/>
            <person name="Cotton P."/>
            <person name="Danchin E.G."/>
            <person name="Da Silva C."/>
            <person name="Gautier A."/>
            <person name="Giraud C."/>
            <person name="Giraud T."/>
            <person name="Gonzalez C."/>
            <person name="Grossetete S."/>
            <person name="Guldener U."/>
            <person name="Henrissat B."/>
            <person name="Howlett B.J."/>
            <person name="Kodira C."/>
            <person name="Kretschmer M."/>
            <person name="Lappartient A."/>
            <person name="Leroch M."/>
            <person name="Levis C."/>
            <person name="Mauceli E."/>
            <person name="Neuveglise C."/>
            <person name="Oeser B."/>
            <person name="Pearson M."/>
            <person name="Poulain J."/>
            <person name="Poussereau N."/>
            <person name="Quesneville H."/>
            <person name="Rascle C."/>
            <person name="Schumacher J."/>
            <person name="Segurens B."/>
            <person name="Sexton A."/>
            <person name="Silva E."/>
            <person name="Sirven C."/>
            <person name="Soanes D.M."/>
            <person name="Talbot N.J."/>
            <person name="Templeton M."/>
            <person name="Yandava C."/>
            <person name="Yarden O."/>
            <person name="Zeng Q."/>
            <person name="Rollins J.A."/>
            <person name="Lebrun M.H."/>
            <person name="Dickman M."/>
        </authorList>
    </citation>
    <scope>NUCLEOTIDE SEQUENCE [LARGE SCALE GENOMIC DNA]</scope>
    <source>
        <strain evidence="2">ATCC 18683 / 1980 / Ss-1</strain>
    </source>
</reference>
<evidence type="ECO:0000313" key="1">
    <source>
        <dbReference type="EMBL" id="EDN98694.1"/>
    </source>
</evidence>
<evidence type="ECO:0000313" key="2">
    <source>
        <dbReference type="Proteomes" id="UP000001312"/>
    </source>
</evidence>
<keyword evidence="2" id="KW-1185">Reference proteome</keyword>
<dbReference type="Proteomes" id="UP000001312">
    <property type="component" value="Unassembled WGS sequence"/>
</dbReference>